<comment type="subcellular location">
    <subcellularLocation>
        <location evidence="1">Cell membrane</location>
        <topology evidence="1">Peripheral membrane protein</topology>
        <orientation evidence="1">Cytoplasmic side</orientation>
    </subcellularLocation>
</comment>
<dbReference type="GO" id="GO:0005525">
    <property type="term" value="F:GTP binding"/>
    <property type="evidence" value="ECO:0007669"/>
    <property type="project" value="UniProtKB-UniRule"/>
</dbReference>
<evidence type="ECO:0000256" key="4">
    <source>
        <dbReference type="ARBA" id="ARBA00022448"/>
    </source>
</evidence>
<evidence type="ECO:0000259" key="16">
    <source>
        <dbReference type="SMART" id="SM00382"/>
    </source>
</evidence>
<evidence type="ECO:0000313" key="18">
    <source>
        <dbReference type="EMBL" id="KAE9637056.1"/>
    </source>
</evidence>
<dbReference type="InterPro" id="IPR003593">
    <property type="entry name" value="AAA+_ATPase"/>
</dbReference>
<dbReference type="Pfam" id="PF00448">
    <property type="entry name" value="SRP54"/>
    <property type="match status" value="1"/>
</dbReference>
<evidence type="ECO:0000256" key="1">
    <source>
        <dbReference type="ARBA" id="ARBA00004413"/>
    </source>
</evidence>
<keyword evidence="6" id="KW-0547">Nucleotide-binding</keyword>
<evidence type="ECO:0000256" key="9">
    <source>
        <dbReference type="ARBA" id="ARBA00023134"/>
    </source>
</evidence>
<keyword evidence="18" id="KW-0969">Cilium</keyword>
<evidence type="ECO:0000256" key="11">
    <source>
        <dbReference type="ARBA" id="ARBA00023225"/>
    </source>
</evidence>
<keyword evidence="18" id="KW-0966">Cell projection</keyword>
<evidence type="ECO:0000313" key="19">
    <source>
        <dbReference type="Proteomes" id="UP000483018"/>
    </source>
</evidence>
<proteinExistence type="inferred from homology"/>
<dbReference type="GO" id="GO:0044781">
    <property type="term" value="P:bacterial-type flagellum organization"/>
    <property type="evidence" value="ECO:0007669"/>
    <property type="project" value="UniProtKB-UniRule"/>
</dbReference>
<evidence type="ECO:0000256" key="6">
    <source>
        <dbReference type="ARBA" id="ARBA00022741"/>
    </source>
</evidence>
<accession>A0A7C8LGK8</accession>
<evidence type="ECO:0000256" key="14">
    <source>
        <dbReference type="SAM" id="Coils"/>
    </source>
</evidence>
<dbReference type="PANTHER" id="PTHR43134">
    <property type="entry name" value="SIGNAL RECOGNITION PARTICLE RECEPTOR SUBUNIT ALPHA"/>
    <property type="match status" value="1"/>
</dbReference>
<dbReference type="GO" id="GO:0005047">
    <property type="term" value="F:signal recognition particle binding"/>
    <property type="evidence" value="ECO:0007669"/>
    <property type="project" value="TreeGrafter"/>
</dbReference>
<dbReference type="Gene3D" id="1.20.120.1380">
    <property type="entry name" value="Flagellar FlhF biosynthesis protein, N domain"/>
    <property type="match status" value="1"/>
</dbReference>
<name>A0A7C8LGK8_9FIRM</name>
<dbReference type="Proteomes" id="UP000483018">
    <property type="component" value="Unassembled WGS sequence"/>
</dbReference>
<feature type="region of interest" description="Disordered" evidence="15">
    <location>
        <begin position="68"/>
        <end position="88"/>
    </location>
</feature>
<evidence type="ECO:0000256" key="7">
    <source>
        <dbReference type="ARBA" id="ARBA00022795"/>
    </source>
</evidence>
<dbReference type="NCBIfam" id="TIGR03499">
    <property type="entry name" value="FlhF"/>
    <property type="match status" value="1"/>
</dbReference>
<keyword evidence="19" id="KW-1185">Reference proteome</keyword>
<evidence type="ECO:0000256" key="12">
    <source>
        <dbReference type="ARBA" id="ARBA00025337"/>
    </source>
</evidence>
<keyword evidence="9" id="KW-0342">GTP-binding</keyword>
<keyword evidence="18" id="KW-0282">Flagellum</keyword>
<feature type="domain" description="SRP54-type proteins GTP-binding" evidence="17">
    <location>
        <begin position="217"/>
        <end position="408"/>
    </location>
</feature>
<keyword evidence="4" id="KW-0813">Transport</keyword>
<evidence type="ECO:0000256" key="15">
    <source>
        <dbReference type="SAM" id="MobiDB-lite"/>
    </source>
</evidence>
<dbReference type="SUPFAM" id="SSF52540">
    <property type="entry name" value="P-loop containing nucleoside triphosphate hydrolases"/>
    <property type="match status" value="1"/>
</dbReference>
<evidence type="ECO:0000259" key="17">
    <source>
        <dbReference type="SMART" id="SM00962"/>
    </source>
</evidence>
<gene>
    <name evidence="18" type="primary">flhF</name>
    <name evidence="18" type="ORF">GND95_01080</name>
</gene>
<sequence length="412" mass="47116">MYWDGEFDVKIRKYEARTEYEAIEKVKNDLGKDALVLNIKKISPKGIFKLFRRPIVEVTAALDDQFTKTQHQNEKKTTHYNSTDSIKENDAAHSDLSTSLQVIDEQKKTIKSLETKLDNLEGLLTKVMEKVSTESQIRIIDHNDKSRKYNSTILQLFYDSLIKNEVLPEIAEIILKDLDQTEELQSNNINDLVGIVYNRIMQILGKPIPIEINNTTPKVVFFIGPTGVGKTTTIAKITAHFALNMQKKVGLITADTYRIAAVEQLKTYAEIINVPVEVIYSPEELTETLDKMKNRDIIFVDTAGRSHKNFQQFQELNHLLSTIDEKEVFLVLSATTKYKDMLHIINKYSPVTDYRIIFTKIDETTALGAILNVRYFTQKPLSYITFGQNVPDDIELMSPEKITKALLGSMEE</sequence>
<dbReference type="CDD" id="cd17873">
    <property type="entry name" value="FlhF"/>
    <property type="match status" value="1"/>
</dbReference>
<dbReference type="InterPro" id="IPR027417">
    <property type="entry name" value="P-loop_NTPase"/>
</dbReference>
<dbReference type="GO" id="GO:0006614">
    <property type="term" value="P:SRP-dependent cotranslational protein targeting to membrane"/>
    <property type="evidence" value="ECO:0007669"/>
    <property type="project" value="UniProtKB-UniRule"/>
</dbReference>
<dbReference type="SMART" id="SM00962">
    <property type="entry name" value="SRP54"/>
    <property type="match status" value="1"/>
</dbReference>
<dbReference type="PANTHER" id="PTHR43134:SF3">
    <property type="entry name" value="FLAGELLAR BIOSYNTHESIS PROTEIN FLHF"/>
    <property type="match status" value="1"/>
</dbReference>
<feature type="coiled-coil region" evidence="14">
    <location>
        <begin position="103"/>
        <end position="130"/>
    </location>
</feature>
<dbReference type="GO" id="GO:0015031">
    <property type="term" value="P:protein transport"/>
    <property type="evidence" value="ECO:0007669"/>
    <property type="project" value="UniProtKB-KW"/>
</dbReference>
<evidence type="ECO:0000256" key="10">
    <source>
        <dbReference type="ARBA" id="ARBA00023136"/>
    </source>
</evidence>
<keyword evidence="8" id="KW-0653">Protein transport</keyword>
<dbReference type="GO" id="GO:0005886">
    <property type="term" value="C:plasma membrane"/>
    <property type="evidence" value="ECO:0007669"/>
    <property type="project" value="UniProtKB-SubCell"/>
</dbReference>
<comment type="function">
    <text evidence="12">Necessary for flagellar biosynthesis. May be involved in translocation of the flagellum.</text>
</comment>
<dbReference type="InterPro" id="IPR020006">
    <property type="entry name" value="FlhF"/>
</dbReference>
<dbReference type="InterPro" id="IPR047040">
    <property type="entry name" value="FlhF__GTPase_dom"/>
</dbReference>
<dbReference type="GO" id="GO:0003924">
    <property type="term" value="F:GTPase activity"/>
    <property type="evidence" value="ECO:0007669"/>
    <property type="project" value="UniProtKB-UniRule"/>
</dbReference>
<keyword evidence="7" id="KW-1005">Bacterial flagellum biogenesis</keyword>
<evidence type="ECO:0000256" key="13">
    <source>
        <dbReference type="NCBIfam" id="TIGR03499"/>
    </source>
</evidence>
<organism evidence="18 19">
    <name type="scientific">Defluviitalea raffinosedens</name>
    <dbReference type="NCBI Taxonomy" id="1450156"/>
    <lineage>
        <taxon>Bacteria</taxon>
        <taxon>Bacillati</taxon>
        <taxon>Bacillota</taxon>
        <taxon>Clostridia</taxon>
        <taxon>Lachnospirales</taxon>
        <taxon>Defluviitaleaceae</taxon>
        <taxon>Defluviitalea</taxon>
    </lineage>
</organism>
<evidence type="ECO:0000256" key="8">
    <source>
        <dbReference type="ARBA" id="ARBA00022927"/>
    </source>
</evidence>
<dbReference type="Gene3D" id="3.40.50.300">
    <property type="entry name" value="P-loop containing nucleotide triphosphate hydrolases"/>
    <property type="match status" value="1"/>
</dbReference>
<dbReference type="AlphaFoldDB" id="A0A7C8LGK8"/>
<feature type="domain" description="AAA+ ATPase" evidence="16">
    <location>
        <begin position="216"/>
        <end position="362"/>
    </location>
</feature>
<evidence type="ECO:0000256" key="2">
    <source>
        <dbReference type="ARBA" id="ARBA00008531"/>
    </source>
</evidence>
<evidence type="ECO:0000256" key="5">
    <source>
        <dbReference type="ARBA" id="ARBA00022475"/>
    </source>
</evidence>
<dbReference type="FunFam" id="3.40.50.300:FF:000695">
    <property type="entry name" value="Flagellar biosynthesis regulator FlhF"/>
    <property type="match status" value="1"/>
</dbReference>
<evidence type="ECO:0000256" key="3">
    <source>
        <dbReference type="ARBA" id="ARBA00014919"/>
    </source>
</evidence>
<keyword evidence="10" id="KW-0472">Membrane</keyword>
<dbReference type="SMART" id="SM00382">
    <property type="entry name" value="AAA"/>
    <property type="match status" value="1"/>
</dbReference>
<protein>
    <recommendedName>
        <fullName evidence="3 13">Flagellar biosynthesis protein FlhF</fullName>
    </recommendedName>
</protein>
<keyword evidence="5" id="KW-1003">Cell membrane</keyword>
<reference evidence="18 19" key="1">
    <citation type="submission" date="2019-12" db="EMBL/GenBank/DDBJ databases">
        <title>Defluviitalea raffinosedens, isolated from a biogas fermenter, genome sequencing and characterization.</title>
        <authorList>
            <person name="Rettenmaier R."/>
            <person name="Schneider M."/>
            <person name="Neuhaus K."/>
            <person name="Liebl W."/>
            <person name="Zverlov V."/>
        </authorList>
    </citation>
    <scope>NUCLEOTIDE SEQUENCE [LARGE SCALE GENOMIC DNA]</scope>
    <source>
        <strain evidence="18 19">249c-K6</strain>
    </source>
</reference>
<keyword evidence="11" id="KW-1006">Bacterial flagellum protein export</keyword>
<comment type="similarity">
    <text evidence="2">Belongs to the GTP-binding SRP family.</text>
</comment>
<keyword evidence="14" id="KW-0175">Coiled coil</keyword>
<dbReference type="InterPro" id="IPR000897">
    <property type="entry name" value="SRP54_GTPase_dom"/>
</dbReference>
<dbReference type="EMBL" id="WSLF01000001">
    <property type="protein sequence ID" value="KAE9637056.1"/>
    <property type="molecule type" value="Genomic_DNA"/>
</dbReference>
<comment type="caution">
    <text evidence="18">The sequence shown here is derived from an EMBL/GenBank/DDBJ whole genome shotgun (WGS) entry which is preliminary data.</text>
</comment>